<evidence type="ECO:0000256" key="1">
    <source>
        <dbReference type="SAM" id="MobiDB-lite"/>
    </source>
</evidence>
<comment type="caution">
    <text evidence="2">The sequence shown here is derived from an EMBL/GenBank/DDBJ whole genome shotgun (WGS) entry which is preliminary data.</text>
</comment>
<reference evidence="3" key="1">
    <citation type="submission" date="2022-10" db="EMBL/GenBank/DDBJ databases">
        <title>Genome assembly of Pristionchus species.</title>
        <authorList>
            <person name="Yoshida K."/>
            <person name="Sommer R.J."/>
        </authorList>
    </citation>
    <scope>NUCLEOTIDE SEQUENCE [LARGE SCALE GENOMIC DNA]</scope>
    <source>
        <strain evidence="3">RS5460</strain>
    </source>
</reference>
<organism evidence="2 3">
    <name type="scientific">Pristionchus mayeri</name>
    <dbReference type="NCBI Taxonomy" id="1317129"/>
    <lineage>
        <taxon>Eukaryota</taxon>
        <taxon>Metazoa</taxon>
        <taxon>Ecdysozoa</taxon>
        <taxon>Nematoda</taxon>
        <taxon>Chromadorea</taxon>
        <taxon>Rhabditida</taxon>
        <taxon>Rhabditina</taxon>
        <taxon>Diplogasteromorpha</taxon>
        <taxon>Diplogasteroidea</taxon>
        <taxon>Neodiplogasteridae</taxon>
        <taxon>Pristionchus</taxon>
    </lineage>
</organism>
<feature type="compositionally biased region" description="Basic and acidic residues" evidence="1">
    <location>
        <begin position="1"/>
        <end position="11"/>
    </location>
</feature>
<gene>
    <name evidence="2" type="ORF">PMAYCL1PPCAC_08271</name>
</gene>
<dbReference type="EMBL" id="BTRK01000002">
    <property type="protein sequence ID" value="GMR38076.1"/>
    <property type="molecule type" value="Genomic_DNA"/>
</dbReference>
<dbReference type="Gene3D" id="1.20.5.1700">
    <property type="match status" value="1"/>
</dbReference>
<dbReference type="AlphaFoldDB" id="A0AAN5CDX1"/>
<dbReference type="Proteomes" id="UP001328107">
    <property type="component" value="Unassembled WGS sequence"/>
</dbReference>
<protein>
    <submittedName>
        <fullName evidence="2">Uncharacterized protein</fullName>
    </submittedName>
</protein>
<sequence>MEPKKTEKEVQQMKQQLESMREDHERQIRQLQTTIFSMRKREKELQTQIERKYQDLKNGQGK</sequence>
<accession>A0AAN5CDX1</accession>
<feature type="region of interest" description="Disordered" evidence="1">
    <location>
        <begin position="1"/>
        <end position="24"/>
    </location>
</feature>
<keyword evidence="3" id="KW-1185">Reference proteome</keyword>
<evidence type="ECO:0000313" key="3">
    <source>
        <dbReference type="Proteomes" id="UP001328107"/>
    </source>
</evidence>
<proteinExistence type="predicted"/>
<name>A0AAN5CDX1_9BILA</name>
<evidence type="ECO:0000313" key="2">
    <source>
        <dbReference type="EMBL" id="GMR38076.1"/>
    </source>
</evidence>